<reference evidence="16 17" key="1">
    <citation type="submission" date="2016-07" db="EMBL/GenBank/DDBJ databases">
        <title>Draft genome of Scalindua rubra, obtained from a brine-seawater interface in the Red Sea, sheds light on salt adaptation in anammox bacteria.</title>
        <authorList>
            <person name="Speth D.R."/>
            <person name="Lagkouvardos I."/>
            <person name="Wang Y."/>
            <person name="Qian P.-Y."/>
            <person name="Dutilh B.E."/>
            <person name="Jetten M.S."/>
        </authorList>
    </citation>
    <scope>NUCLEOTIDE SEQUENCE [LARGE SCALE GENOMIC DNA]</scope>
    <source>
        <strain evidence="16">BSI-1</strain>
    </source>
</reference>
<sequence>MKKFYRKRIIGVLRVIAFIILLPFSPIILSAENEDYKKDEELSFQLDEVIVTATKTGRKETEIISNVAVITEEEIEKYQPSDVTDLLRHVPGLTLEGFGSHKAVFGASFRGVKPTIRGILVMLDGYEMNVPSNPISVLNIPLNNIKRIEVIKTPASVLYGPTGVGGVINIITKKPTTALEGNGSILYGSFDRIEPAIYSGGLLDNGIMYGINYRYIDTNGFRDNGFTRSHLITSRLEYIGDNVNFEILVNVNEFDAGTPGGLPINEYKDRPERTFQKDTRFDQLFLSIGTKLEWSIDENSLVRLKTSYRDADGTSFEDFGFIGDWDHLNTGTAEANYQLNINLFGIKNTFLAGFEYRNLHEGVKLTPDDFWIQSVSSLTKLNIDEDTWGFYLQDEISPIKNLLINLGVRYDIISTDYKDRVLLSNSFDKTQNKLSPRVGFTYSISPSFNVFGNYTEGIRSIVSSRQALELRENLDIEKVENYELGIRGSLFGFVNYSIAGFYIISKDKVIDTSPFEIQRADRAKSKGTEMSINMNLPYGFYTNLDYTYQHAKFERFKTKTNSFDGNRVPLVPENIIGTSIGWHKERYGNIDLSIRYVDDKYIDSANDFKIDDYTVVDLKYTKKI</sequence>
<dbReference type="Pfam" id="PF00593">
    <property type="entry name" value="TonB_dep_Rec_b-barrel"/>
    <property type="match status" value="1"/>
</dbReference>
<dbReference type="Proteomes" id="UP000094056">
    <property type="component" value="Unassembled WGS sequence"/>
</dbReference>
<feature type="domain" description="TonB-dependent receptor-like beta-barrel" evidence="14">
    <location>
        <begin position="242"/>
        <end position="619"/>
    </location>
</feature>
<keyword evidence="8" id="KW-0406">Ion transport</keyword>
<organism evidence="16 17">
    <name type="scientific">Candidatus Scalindua rubra</name>
    <dbReference type="NCBI Taxonomy" id="1872076"/>
    <lineage>
        <taxon>Bacteria</taxon>
        <taxon>Pseudomonadati</taxon>
        <taxon>Planctomycetota</taxon>
        <taxon>Candidatus Brocadiia</taxon>
        <taxon>Candidatus Brocadiales</taxon>
        <taxon>Candidatus Scalinduaceae</taxon>
        <taxon>Candidatus Scalindua</taxon>
    </lineage>
</organism>
<protein>
    <submittedName>
        <fullName evidence="16">TonB-dependent receptor</fullName>
    </submittedName>
</protein>
<evidence type="ECO:0000256" key="8">
    <source>
        <dbReference type="ARBA" id="ARBA00023065"/>
    </source>
</evidence>
<dbReference type="CDD" id="cd01347">
    <property type="entry name" value="ligand_gated_channel"/>
    <property type="match status" value="1"/>
</dbReference>
<evidence type="ECO:0000256" key="7">
    <source>
        <dbReference type="ARBA" id="ARBA00023004"/>
    </source>
</evidence>
<dbReference type="InterPro" id="IPR012910">
    <property type="entry name" value="Plug_dom"/>
</dbReference>
<proteinExistence type="inferred from homology"/>
<dbReference type="InterPro" id="IPR037066">
    <property type="entry name" value="Plug_dom_sf"/>
</dbReference>
<dbReference type="PANTHER" id="PTHR32552:SF68">
    <property type="entry name" value="FERRICHROME OUTER MEMBRANE TRANSPORTER_PHAGE RECEPTOR"/>
    <property type="match status" value="1"/>
</dbReference>
<dbReference type="SUPFAM" id="SSF56935">
    <property type="entry name" value="Porins"/>
    <property type="match status" value="1"/>
</dbReference>
<evidence type="ECO:0000256" key="9">
    <source>
        <dbReference type="ARBA" id="ARBA00023077"/>
    </source>
</evidence>
<evidence type="ECO:0000256" key="13">
    <source>
        <dbReference type="RuleBase" id="RU003357"/>
    </source>
</evidence>
<dbReference type="InterPro" id="IPR039426">
    <property type="entry name" value="TonB-dep_rcpt-like"/>
</dbReference>
<name>A0A1E3XCI7_9BACT</name>
<evidence type="ECO:0000256" key="5">
    <source>
        <dbReference type="ARBA" id="ARBA00022692"/>
    </source>
</evidence>
<evidence type="ECO:0000259" key="14">
    <source>
        <dbReference type="Pfam" id="PF00593"/>
    </source>
</evidence>
<dbReference type="GO" id="GO:0015344">
    <property type="term" value="F:siderophore uptake transmembrane transporter activity"/>
    <property type="evidence" value="ECO:0007669"/>
    <property type="project" value="TreeGrafter"/>
</dbReference>
<evidence type="ECO:0000256" key="11">
    <source>
        <dbReference type="ARBA" id="ARBA00023237"/>
    </source>
</evidence>
<dbReference type="PANTHER" id="PTHR32552">
    <property type="entry name" value="FERRICHROME IRON RECEPTOR-RELATED"/>
    <property type="match status" value="1"/>
</dbReference>
<dbReference type="PROSITE" id="PS52016">
    <property type="entry name" value="TONB_DEPENDENT_REC_3"/>
    <property type="match status" value="1"/>
</dbReference>
<evidence type="ECO:0000256" key="3">
    <source>
        <dbReference type="ARBA" id="ARBA00022452"/>
    </source>
</evidence>
<evidence type="ECO:0000256" key="12">
    <source>
        <dbReference type="PROSITE-ProRule" id="PRU01360"/>
    </source>
</evidence>
<accession>A0A1E3XCI7</accession>
<keyword evidence="7" id="KW-0408">Iron</keyword>
<keyword evidence="11 12" id="KW-0998">Cell outer membrane</keyword>
<keyword evidence="6" id="KW-0732">Signal</keyword>
<gene>
    <name evidence="16" type="ORF">SCARUB_01476</name>
</gene>
<feature type="domain" description="TonB-dependent receptor plug" evidence="15">
    <location>
        <begin position="62"/>
        <end position="167"/>
    </location>
</feature>
<keyword evidence="9 13" id="KW-0798">TonB box</keyword>
<keyword evidence="5 12" id="KW-0812">Transmembrane</keyword>
<evidence type="ECO:0000313" key="17">
    <source>
        <dbReference type="Proteomes" id="UP000094056"/>
    </source>
</evidence>
<keyword evidence="10 12" id="KW-0472">Membrane</keyword>
<dbReference type="AlphaFoldDB" id="A0A1E3XCI7"/>
<comment type="similarity">
    <text evidence="12 13">Belongs to the TonB-dependent receptor family.</text>
</comment>
<keyword evidence="3 12" id="KW-1134">Transmembrane beta strand</keyword>
<dbReference type="Pfam" id="PF07715">
    <property type="entry name" value="Plug"/>
    <property type="match status" value="1"/>
</dbReference>
<keyword evidence="2 12" id="KW-0813">Transport</keyword>
<dbReference type="Gene3D" id="2.40.170.20">
    <property type="entry name" value="TonB-dependent receptor, beta-barrel domain"/>
    <property type="match status" value="1"/>
</dbReference>
<evidence type="ECO:0000259" key="15">
    <source>
        <dbReference type="Pfam" id="PF07715"/>
    </source>
</evidence>
<dbReference type="InterPro" id="IPR000531">
    <property type="entry name" value="Beta-barrel_TonB"/>
</dbReference>
<keyword evidence="4" id="KW-0410">Iron transport</keyword>
<dbReference type="GO" id="GO:0009279">
    <property type="term" value="C:cell outer membrane"/>
    <property type="evidence" value="ECO:0007669"/>
    <property type="project" value="UniProtKB-SubCell"/>
</dbReference>
<evidence type="ECO:0000256" key="10">
    <source>
        <dbReference type="ARBA" id="ARBA00023136"/>
    </source>
</evidence>
<dbReference type="InterPro" id="IPR036942">
    <property type="entry name" value="Beta-barrel_TonB_sf"/>
</dbReference>
<comment type="subcellular location">
    <subcellularLocation>
        <location evidence="1 12">Cell outer membrane</location>
        <topology evidence="1 12">Multi-pass membrane protein</topology>
    </subcellularLocation>
</comment>
<evidence type="ECO:0000256" key="2">
    <source>
        <dbReference type="ARBA" id="ARBA00022448"/>
    </source>
</evidence>
<dbReference type="EMBL" id="MAYW01000030">
    <property type="protein sequence ID" value="ODS33367.1"/>
    <property type="molecule type" value="Genomic_DNA"/>
</dbReference>
<keyword evidence="16" id="KW-0675">Receptor</keyword>
<comment type="caution">
    <text evidence="16">The sequence shown here is derived from an EMBL/GenBank/DDBJ whole genome shotgun (WGS) entry which is preliminary data.</text>
</comment>
<evidence type="ECO:0000256" key="6">
    <source>
        <dbReference type="ARBA" id="ARBA00022729"/>
    </source>
</evidence>
<evidence type="ECO:0000313" key="16">
    <source>
        <dbReference type="EMBL" id="ODS33367.1"/>
    </source>
</evidence>
<evidence type="ECO:0000256" key="4">
    <source>
        <dbReference type="ARBA" id="ARBA00022496"/>
    </source>
</evidence>
<dbReference type="Gene3D" id="2.170.130.10">
    <property type="entry name" value="TonB-dependent receptor, plug domain"/>
    <property type="match status" value="1"/>
</dbReference>
<evidence type="ECO:0000256" key="1">
    <source>
        <dbReference type="ARBA" id="ARBA00004571"/>
    </source>
</evidence>